<keyword evidence="2" id="KW-1185">Reference proteome</keyword>
<dbReference type="EMBL" id="KV001792">
    <property type="protein sequence ID" value="KZV38571.1"/>
    <property type="molecule type" value="Genomic_DNA"/>
</dbReference>
<sequence>MTSTYILEEEMYSKDDKQSTLKMEESMAEIKSCKFPEFKGTRFVLFWEIVQFTEERCTHLERRQFGLEKRRRDLNSLFNGHIRIEEGRTLEDEAVDNHSREELIVVSTAESSLAHLGAFP</sequence>
<proteinExistence type="predicted"/>
<evidence type="ECO:0000313" key="1">
    <source>
        <dbReference type="EMBL" id="KZV38571.1"/>
    </source>
</evidence>
<reference evidence="1 2" key="1">
    <citation type="journal article" date="2015" name="Proc. Natl. Acad. Sci. U.S.A.">
        <title>The resurrection genome of Boea hygrometrica: A blueprint for survival of dehydration.</title>
        <authorList>
            <person name="Xiao L."/>
            <person name="Yang G."/>
            <person name="Zhang L."/>
            <person name="Yang X."/>
            <person name="Zhao S."/>
            <person name="Ji Z."/>
            <person name="Zhou Q."/>
            <person name="Hu M."/>
            <person name="Wang Y."/>
            <person name="Chen M."/>
            <person name="Xu Y."/>
            <person name="Jin H."/>
            <person name="Xiao X."/>
            <person name="Hu G."/>
            <person name="Bao F."/>
            <person name="Hu Y."/>
            <person name="Wan P."/>
            <person name="Li L."/>
            <person name="Deng X."/>
            <person name="Kuang T."/>
            <person name="Xiang C."/>
            <person name="Zhu J.K."/>
            <person name="Oliver M.J."/>
            <person name="He Y."/>
        </authorList>
    </citation>
    <scope>NUCLEOTIDE SEQUENCE [LARGE SCALE GENOMIC DNA]</scope>
    <source>
        <strain evidence="2">cv. XS01</strain>
    </source>
</reference>
<evidence type="ECO:0000313" key="2">
    <source>
        <dbReference type="Proteomes" id="UP000250235"/>
    </source>
</evidence>
<organism evidence="1 2">
    <name type="scientific">Dorcoceras hygrometricum</name>
    <dbReference type="NCBI Taxonomy" id="472368"/>
    <lineage>
        <taxon>Eukaryota</taxon>
        <taxon>Viridiplantae</taxon>
        <taxon>Streptophyta</taxon>
        <taxon>Embryophyta</taxon>
        <taxon>Tracheophyta</taxon>
        <taxon>Spermatophyta</taxon>
        <taxon>Magnoliopsida</taxon>
        <taxon>eudicotyledons</taxon>
        <taxon>Gunneridae</taxon>
        <taxon>Pentapetalae</taxon>
        <taxon>asterids</taxon>
        <taxon>lamiids</taxon>
        <taxon>Lamiales</taxon>
        <taxon>Gesneriaceae</taxon>
        <taxon>Didymocarpoideae</taxon>
        <taxon>Trichosporeae</taxon>
        <taxon>Loxocarpinae</taxon>
        <taxon>Dorcoceras</taxon>
    </lineage>
</organism>
<dbReference type="Proteomes" id="UP000250235">
    <property type="component" value="Unassembled WGS sequence"/>
</dbReference>
<protein>
    <submittedName>
        <fullName evidence="1">Uncharacterized protein</fullName>
    </submittedName>
</protein>
<accession>A0A2Z7BVG6</accession>
<name>A0A2Z7BVG6_9LAMI</name>
<gene>
    <name evidence="1" type="ORF">F511_04276</name>
</gene>
<dbReference type="AlphaFoldDB" id="A0A2Z7BVG6"/>